<organism evidence="2 3">
    <name type="scientific">Fasciola hepatica</name>
    <name type="common">Liver fluke</name>
    <dbReference type="NCBI Taxonomy" id="6192"/>
    <lineage>
        <taxon>Eukaryota</taxon>
        <taxon>Metazoa</taxon>
        <taxon>Spiralia</taxon>
        <taxon>Lophotrochozoa</taxon>
        <taxon>Platyhelminthes</taxon>
        <taxon>Trematoda</taxon>
        <taxon>Digenea</taxon>
        <taxon>Plagiorchiida</taxon>
        <taxon>Echinostomata</taxon>
        <taxon>Echinostomatoidea</taxon>
        <taxon>Fasciolidae</taxon>
        <taxon>Fasciola</taxon>
    </lineage>
</organism>
<dbReference type="InterPro" id="IPR028073">
    <property type="entry name" value="PHTB1_N_dom"/>
</dbReference>
<dbReference type="PANTHER" id="PTHR20991">
    <property type="entry name" value="PARATHYROID HORMONE-RESPONSIVE B1 GENE"/>
    <property type="match status" value="1"/>
</dbReference>
<dbReference type="PANTHER" id="PTHR20991:SF0">
    <property type="entry name" value="PROTEIN PTHB1"/>
    <property type="match status" value="1"/>
</dbReference>
<sequence length="963" mass="108552">MSVFTLSEYWSLRLSLFNISNPKLLVIGNVIHKFDGQENQLIVADDSGKILILLPVKRDQNITGRDSREMNEEEFITFYDTHLAVLDLKIGRFHENEEDQNALAVVHPNKLSIFVVHRMNLILDNGTQCESPRINCPYEMTLCCDLKFDVPLFRAHVLSAQQETQILDSVILETLGCRVYICEGSRILGFKDLCHRNIPGPTAVSGHDKIIVSFETDMLLKGYRLSEILYAHPVLDSGREMVFPVWSVPFYEPIFQLETACVCNNNAIEAFFVAVGRRAVHLISPLGKVIYRRNLSLTPSSLCVYDKLHKMETNCLKADDSYFESIPRLSFMVTTVEGHILIFQGAQIVWSARMPWGAICIKMPRVYTARKETTKLPTIGRNTCPGLVALLSPDGILRLFYFGTNPKRTEDTKRMKPVKLGQSVEVSKLSKHHTEGEAEFEDLNKRISLFNQGGAASLLLPCGKNEHVDNVELQAKVREDSTSADEIYIIDVLINFHVTSDPIEYDQVFLTAKSCSPIVVEPDYLNFPSMDIPSKVSGNTSFKQFCSLSVSFKSSETSGAVKHILDTSVQLLLVYTEKNKRTFSVECTKFVEHIVSLPFYWFYTGQMARKAKVTGSFRLTFNLASELVAYNVRLHKLLSRLWPKDYTGSTFYIQLRDERISQTEERNDVERQGTFVLENLKKSQIRMQSDHPEYFGPVLKELLNQLSLFCKETGLTTSSNCLLQLSACKSPDISSTAKQTSTDTLFLSPTVNCFCDYLFASLCEHLEARLSLATQVAANAVQARYFRALQGYILDGIRDQVSTTVIGFDTLLEASLHQLTEGCQSAISFSQKLKDLGMMVVAITSLLLLICCECLKFDTNRPKRDALLHSLSPRRLLAIVEENESVELSRGEETLPEEESSNFVTDVGSCIGLEEYLDLAVGSILGQLTEDSEVEQRNLSTATIPDVNKLMQRILCLFREISK</sequence>
<dbReference type="Pfam" id="PF14727">
    <property type="entry name" value="PHTB1_N"/>
    <property type="match status" value="1"/>
</dbReference>
<gene>
    <name evidence="2" type="ORF">D915_003720</name>
</gene>
<dbReference type="Proteomes" id="UP000230066">
    <property type="component" value="Unassembled WGS sequence"/>
</dbReference>
<dbReference type="InterPro" id="IPR026511">
    <property type="entry name" value="PTHB1"/>
</dbReference>
<evidence type="ECO:0000313" key="3">
    <source>
        <dbReference type="Proteomes" id="UP000230066"/>
    </source>
</evidence>
<evidence type="ECO:0000259" key="1">
    <source>
        <dbReference type="Pfam" id="PF14727"/>
    </source>
</evidence>
<dbReference type="GO" id="GO:0016020">
    <property type="term" value="C:membrane"/>
    <property type="evidence" value="ECO:0007669"/>
    <property type="project" value="TreeGrafter"/>
</dbReference>
<evidence type="ECO:0000313" key="2">
    <source>
        <dbReference type="EMBL" id="THD25586.1"/>
    </source>
</evidence>
<name>A0A4E0RDK3_FASHE</name>
<dbReference type="AlphaFoldDB" id="A0A4E0RDK3"/>
<comment type="caution">
    <text evidence="2">The sequence shown here is derived from an EMBL/GenBank/DDBJ whole genome shotgun (WGS) entry which is preliminary data.</text>
</comment>
<dbReference type="GO" id="GO:0034464">
    <property type="term" value="C:BBSome"/>
    <property type="evidence" value="ECO:0007669"/>
    <property type="project" value="InterPro"/>
</dbReference>
<accession>A0A4E0RDK3</accession>
<feature type="domain" description="PTHB1 N-terminal" evidence="1">
    <location>
        <begin position="1"/>
        <end position="406"/>
    </location>
</feature>
<reference evidence="2" key="1">
    <citation type="submission" date="2019-03" db="EMBL/GenBank/DDBJ databases">
        <title>Improved annotation for the trematode Fasciola hepatica.</title>
        <authorList>
            <person name="Choi Y.-J."/>
            <person name="Martin J."/>
            <person name="Mitreva M."/>
        </authorList>
    </citation>
    <scope>NUCLEOTIDE SEQUENCE [LARGE SCALE GENOMIC DNA]</scope>
</reference>
<dbReference type="EMBL" id="JXXN02001077">
    <property type="protein sequence ID" value="THD25586.1"/>
    <property type="molecule type" value="Genomic_DNA"/>
</dbReference>
<dbReference type="GO" id="GO:0060271">
    <property type="term" value="P:cilium assembly"/>
    <property type="evidence" value="ECO:0007669"/>
    <property type="project" value="TreeGrafter"/>
</dbReference>
<protein>
    <recommendedName>
        <fullName evidence="1">PTHB1 N-terminal domain-containing protein</fullName>
    </recommendedName>
</protein>
<proteinExistence type="predicted"/>
<keyword evidence="3" id="KW-1185">Reference proteome</keyword>